<proteinExistence type="predicted"/>
<protein>
    <submittedName>
        <fullName evidence="2">Membrane protein</fullName>
    </submittedName>
</protein>
<accession>A0A4Y6E9X7</accession>
<dbReference type="EMBL" id="MK977705">
    <property type="protein sequence ID" value="QDF15473.1"/>
    <property type="molecule type" value="Genomic_DNA"/>
</dbReference>
<dbReference type="Proteomes" id="UP000319811">
    <property type="component" value="Segment"/>
</dbReference>
<keyword evidence="1" id="KW-1133">Transmembrane helix</keyword>
<keyword evidence="3" id="KW-1185">Reference proteome</keyword>
<reference evidence="2 3" key="1">
    <citation type="submission" date="2019-05" db="EMBL/GenBank/DDBJ databases">
        <authorList>
            <person name="Murphy M.E."/>
            <person name="Alvaro L.E."/>
            <person name="Baker K.N."/>
            <person name="Baxter I.S."/>
            <person name="Brown M.R."/>
            <person name="Driscoll K.D."/>
            <person name="Elrubaie J.M."/>
            <person name="Feith S.L."/>
            <person name="Indihar D.F."/>
            <person name="Knoch V.T."/>
            <person name="Koirtyohann K.M."/>
            <person name="Kratz M.A."/>
            <person name="Lear A.H."/>
            <person name="Lindblom K.E."/>
            <person name="Marcus E.R."/>
            <person name="Sensor R."/>
            <person name="Sherman S.J."/>
            <person name="Swift V.R."/>
            <person name="White K.E."/>
            <person name="Wills S.J."/>
            <person name="Gatt S.M."/>
            <person name="Lohbauer S.A."/>
            <person name="Power T.R."/>
            <person name="Rosales K.A."/>
            <person name="Sisson B.M."/>
            <person name="Isern S."/>
            <person name="Michael S.F."/>
            <person name="Monti D.L."/>
            <person name="Garlena R.A."/>
            <person name="Russell D.A."/>
            <person name="Pope W.H."/>
            <person name="Jacobs-Sera D."/>
            <person name="Hatfull G.F."/>
        </authorList>
    </citation>
    <scope>NUCLEOTIDE SEQUENCE [LARGE SCALE GENOMIC DNA]</scope>
</reference>
<evidence type="ECO:0000256" key="1">
    <source>
        <dbReference type="SAM" id="Phobius"/>
    </source>
</evidence>
<feature type="transmembrane region" description="Helical" evidence="1">
    <location>
        <begin position="9"/>
        <end position="28"/>
    </location>
</feature>
<name>A0A4Y6E9X7_9CAUD</name>
<evidence type="ECO:0000313" key="2">
    <source>
        <dbReference type="EMBL" id="QDF15473.1"/>
    </source>
</evidence>
<gene>
    <name evidence="2" type="primary">113</name>
    <name evidence="2" type="ORF">SEA_MOLLYMUR_113</name>
</gene>
<evidence type="ECO:0000313" key="3">
    <source>
        <dbReference type="Proteomes" id="UP000319811"/>
    </source>
</evidence>
<dbReference type="KEGG" id="vg:77943196"/>
<organism evidence="2 3">
    <name type="scientific">Gordonia phage Mollymur</name>
    <dbReference type="NCBI Taxonomy" id="2590895"/>
    <lineage>
        <taxon>Viruses</taxon>
        <taxon>Duplodnaviria</taxon>
        <taxon>Heunggongvirae</taxon>
        <taxon>Uroviricota</taxon>
        <taxon>Caudoviricetes</taxon>
        <taxon>Mollymurvirus</taxon>
        <taxon>Mollymurvirus mollymur</taxon>
    </lineage>
</organism>
<dbReference type="RefSeq" id="YP_010667084.1">
    <property type="nucleotide sequence ID" value="NC_070948.1"/>
</dbReference>
<feature type="transmembrane region" description="Helical" evidence="1">
    <location>
        <begin position="40"/>
        <end position="62"/>
    </location>
</feature>
<dbReference type="GeneID" id="77943196"/>
<keyword evidence="1" id="KW-0812">Transmembrane</keyword>
<sequence>MTSKQYRRTIFYGAILFTIIAIAAKVGGGEYSWWVAFFPMYIWAAYKIVLHTVFGFVVGIYVRLNMVDELAKVLAVSAEKRR</sequence>
<keyword evidence="1" id="KW-0472">Membrane</keyword>